<feature type="compositionally biased region" description="Basic residues" evidence="14">
    <location>
        <begin position="1046"/>
        <end position="1060"/>
    </location>
</feature>
<evidence type="ECO:0000256" key="12">
    <source>
        <dbReference type="ARBA" id="ARBA00023204"/>
    </source>
</evidence>
<feature type="compositionally biased region" description="Basic and acidic residues" evidence="14">
    <location>
        <begin position="562"/>
        <end position="579"/>
    </location>
</feature>
<feature type="domain" description="BRCT" evidence="15">
    <location>
        <begin position="821"/>
        <end position="915"/>
    </location>
</feature>
<keyword evidence="6" id="KW-0004">4Fe-4S</keyword>
<evidence type="ECO:0000259" key="15">
    <source>
        <dbReference type="PROSITE" id="PS50172"/>
    </source>
</evidence>
<dbReference type="Gene3D" id="3.90.79.10">
    <property type="entry name" value="Nucleoside Triphosphate Pyrophosphohydrolase"/>
    <property type="match status" value="1"/>
</dbReference>
<dbReference type="GO" id="GO:0035485">
    <property type="term" value="F:adenine/guanine mispair binding"/>
    <property type="evidence" value="ECO:0007669"/>
    <property type="project" value="TreeGrafter"/>
</dbReference>
<feature type="compositionally biased region" description="Low complexity" evidence="14">
    <location>
        <begin position="765"/>
        <end position="781"/>
    </location>
</feature>
<dbReference type="SUPFAM" id="SSF48150">
    <property type="entry name" value="DNA-glycosylase"/>
    <property type="match status" value="1"/>
</dbReference>
<dbReference type="STRING" id="180088.A0A1J8PYN6"/>
<feature type="compositionally biased region" description="Low complexity" evidence="14">
    <location>
        <begin position="473"/>
        <end position="488"/>
    </location>
</feature>
<dbReference type="PANTHER" id="PTHR42944">
    <property type="entry name" value="ADENINE DNA GLYCOSYLASE"/>
    <property type="match status" value="1"/>
</dbReference>
<feature type="region of interest" description="Disordered" evidence="14">
    <location>
        <begin position="678"/>
        <end position="707"/>
    </location>
</feature>
<feature type="compositionally biased region" description="Polar residues" evidence="14">
    <location>
        <begin position="35"/>
        <end position="47"/>
    </location>
</feature>
<dbReference type="PANTHER" id="PTHR42944:SF1">
    <property type="entry name" value="ADENINE DNA GLYCOSYLASE"/>
    <property type="match status" value="1"/>
</dbReference>
<evidence type="ECO:0000256" key="10">
    <source>
        <dbReference type="ARBA" id="ARBA00023004"/>
    </source>
</evidence>
<dbReference type="InterPro" id="IPR004036">
    <property type="entry name" value="Endonuclease-III-like_CS2"/>
</dbReference>
<dbReference type="GO" id="GO:0034039">
    <property type="term" value="F:8-oxo-7,8-dihydroguanine DNA N-glycosylase activity"/>
    <property type="evidence" value="ECO:0007669"/>
    <property type="project" value="TreeGrafter"/>
</dbReference>
<dbReference type="OrthoDB" id="10248838at2759"/>
<organism evidence="16 17">
    <name type="scientific">Rhizopogon vesiculosus</name>
    <dbReference type="NCBI Taxonomy" id="180088"/>
    <lineage>
        <taxon>Eukaryota</taxon>
        <taxon>Fungi</taxon>
        <taxon>Dikarya</taxon>
        <taxon>Basidiomycota</taxon>
        <taxon>Agaricomycotina</taxon>
        <taxon>Agaricomycetes</taxon>
        <taxon>Agaricomycetidae</taxon>
        <taxon>Boletales</taxon>
        <taxon>Suillineae</taxon>
        <taxon>Rhizopogonaceae</taxon>
        <taxon>Rhizopogon</taxon>
    </lineage>
</organism>
<dbReference type="GO" id="GO:0005634">
    <property type="term" value="C:nucleus"/>
    <property type="evidence" value="ECO:0007669"/>
    <property type="project" value="TreeGrafter"/>
</dbReference>
<feature type="compositionally biased region" description="Acidic residues" evidence="14">
    <location>
        <begin position="50"/>
        <end position="64"/>
    </location>
</feature>
<dbReference type="GO" id="GO:0032357">
    <property type="term" value="F:oxidized purine DNA binding"/>
    <property type="evidence" value="ECO:0007669"/>
    <property type="project" value="TreeGrafter"/>
</dbReference>
<dbReference type="EC" id="3.2.2.31" evidence="4"/>
<dbReference type="InterPro" id="IPR001357">
    <property type="entry name" value="BRCT_dom"/>
</dbReference>
<evidence type="ECO:0000256" key="9">
    <source>
        <dbReference type="ARBA" id="ARBA00022801"/>
    </source>
</evidence>
<feature type="region of interest" description="Disordered" evidence="14">
    <location>
        <begin position="34"/>
        <end position="95"/>
    </location>
</feature>
<keyword evidence="7" id="KW-0479">Metal-binding</keyword>
<gene>
    <name evidence="16" type="ORF">AZE42_02898</name>
</gene>
<dbReference type="GO" id="GO:0006285">
    <property type="term" value="P:base-excision repair, AP site formation"/>
    <property type="evidence" value="ECO:0007669"/>
    <property type="project" value="UniProtKB-ARBA"/>
</dbReference>
<feature type="compositionally biased region" description="Pro residues" evidence="14">
    <location>
        <begin position="492"/>
        <end position="502"/>
    </location>
</feature>
<feature type="compositionally biased region" description="Pro residues" evidence="14">
    <location>
        <begin position="202"/>
        <end position="217"/>
    </location>
</feature>
<dbReference type="PROSITE" id="PS01155">
    <property type="entry name" value="ENDONUCLEASE_III_2"/>
    <property type="match status" value="1"/>
</dbReference>
<keyword evidence="17" id="KW-1185">Reference proteome</keyword>
<dbReference type="SUPFAM" id="SSF52113">
    <property type="entry name" value="BRCT domain"/>
    <property type="match status" value="1"/>
</dbReference>
<dbReference type="GO" id="GO:0051539">
    <property type="term" value="F:4 iron, 4 sulfur cluster binding"/>
    <property type="evidence" value="ECO:0007669"/>
    <property type="project" value="UniProtKB-KW"/>
</dbReference>
<evidence type="ECO:0000313" key="16">
    <source>
        <dbReference type="EMBL" id="OJA12875.1"/>
    </source>
</evidence>
<evidence type="ECO:0000256" key="3">
    <source>
        <dbReference type="ARBA" id="ARBA00008343"/>
    </source>
</evidence>
<feature type="region of interest" description="Disordered" evidence="14">
    <location>
        <begin position="328"/>
        <end position="434"/>
    </location>
</feature>
<evidence type="ECO:0000256" key="11">
    <source>
        <dbReference type="ARBA" id="ARBA00023014"/>
    </source>
</evidence>
<evidence type="ECO:0000256" key="4">
    <source>
        <dbReference type="ARBA" id="ARBA00012045"/>
    </source>
</evidence>
<feature type="region of interest" description="Disordered" evidence="14">
    <location>
        <begin position="758"/>
        <end position="817"/>
    </location>
</feature>
<dbReference type="GO" id="GO:0000701">
    <property type="term" value="F:purine-specific mismatch base pair DNA N-glycosylase activity"/>
    <property type="evidence" value="ECO:0007669"/>
    <property type="project" value="UniProtKB-EC"/>
</dbReference>
<dbReference type="Gene3D" id="1.10.1670.10">
    <property type="entry name" value="Helix-hairpin-Helix base-excision DNA repair enzymes (C-terminal)"/>
    <property type="match status" value="1"/>
</dbReference>
<feature type="compositionally biased region" description="Basic and acidic residues" evidence="14">
    <location>
        <begin position="219"/>
        <end position="228"/>
    </location>
</feature>
<evidence type="ECO:0000256" key="7">
    <source>
        <dbReference type="ARBA" id="ARBA00022723"/>
    </source>
</evidence>
<dbReference type="EMBL" id="LVVM01004461">
    <property type="protein sequence ID" value="OJA12875.1"/>
    <property type="molecule type" value="Genomic_DNA"/>
</dbReference>
<dbReference type="InterPro" id="IPR003265">
    <property type="entry name" value="HhH-GPD_domain"/>
</dbReference>
<feature type="region of interest" description="Disordered" evidence="14">
    <location>
        <begin position="1488"/>
        <end position="1524"/>
    </location>
</feature>
<evidence type="ECO:0000256" key="13">
    <source>
        <dbReference type="ARBA" id="ARBA00023295"/>
    </source>
</evidence>
<feature type="region of interest" description="Disordered" evidence="14">
    <location>
        <begin position="467"/>
        <end position="531"/>
    </location>
</feature>
<feature type="region of interest" description="Disordered" evidence="14">
    <location>
        <begin position="952"/>
        <end position="1070"/>
    </location>
</feature>
<name>A0A1J8PYN6_9AGAM</name>
<comment type="catalytic activity">
    <reaction evidence="1">
        <text>Hydrolyzes free adenine bases from 7,8-dihydro-8-oxoguanine:adenine mismatched double-stranded DNA, leaving an apurinic site.</text>
        <dbReference type="EC" id="3.2.2.31"/>
    </reaction>
</comment>
<dbReference type="FunFam" id="1.10.340.30:FF:000002">
    <property type="entry name" value="Adenine DNA glycosylase"/>
    <property type="match status" value="1"/>
</dbReference>
<dbReference type="SUPFAM" id="SSF55811">
    <property type="entry name" value="Nudix"/>
    <property type="match status" value="1"/>
</dbReference>
<keyword evidence="13" id="KW-0326">Glycosidase</keyword>
<comment type="caution">
    <text evidence="16">The sequence shown here is derived from an EMBL/GenBank/DDBJ whole genome shotgun (WGS) entry which is preliminary data.</text>
</comment>
<feature type="compositionally biased region" description="Polar residues" evidence="14">
    <location>
        <begin position="552"/>
        <end position="561"/>
    </location>
</feature>
<proteinExistence type="inferred from homology"/>
<dbReference type="InterPro" id="IPR044298">
    <property type="entry name" value="MIG/MutY"/>
</dbReference>
<dbReference type="Pfam" id="PF00730">
    <property type="entry name" value="HhH-GPD"/>
    <property type="match status" value="1"/>
</dbReference>
<evidence type="ECO:0000256" key="1">
    <source>
        <dbReference type="ARBA" id="ARBA00000843"/>
    </source>
</evidence>
<keyword evidence="11" id="KW-0411">Iron-sulfur</keyword>
<dbReference type="Proteomes" id="UP000183567">
    <property type="component" value="Unassembled WGS sequence"/>
</dbReference>
<feature type="compositionally biased region" description="Polar residues" evidence="14">
    <location>
        <begin position="960"/>
        <end position="980"/>
    </location>
</feature>
<reference evidence="16 17" key="1">
    <citation type="submission" date="2016-03" db="EMBL/GenBank/DDBJ databases">
        <title>Comparative genomics of the ectomycorrhizal sister species Rhizopogon vinicolor and Rhizopogon vesiculosus (Basidiomycota: Boletales) reveals a divergence of the mating type B locus.</title>
        <authorList>
            <person name="Mujic A.B."/>
            <person name="Kuo A."/>
            <person name="Tritt A."/>
            <person name="Lipzen A."/>
            <person name="Chen C."/>
            <person name="Johnson J."/>
            <person name="Sharma A."/>
            <person name="Barry K."/>
            <person name="Grigoriev I.V."/>
            <person name="Spatafora J.W."/>
        </authorList>
    </citation>
    <scope>NUCLEOTIDE SEQUENCE [LARGE SCALE GENOMIC DNA]</scope>
    <source>
        <strain evidence="16 17">AM-OR11-056</strain>
    </source>
</reference>
<keyword evidence="10" id="KW-0408">Iron</keyword>
<protein>
    <recommendedName>
        <fullName evidence="5">Adenine DNA glycosylase</fullName>
        <ecNumber evidence="4">3.2.2.31</ecNumber>
    </recommendedName>
</protein>
<evidence type="ECO:0000256" key="6">
    <source>
        <dbReference type="ARBA" id="ARBA00022485"/>
    </source>
</evidence>
<feature type="compositionally biased region" description="Acidic residues" evidence="14">
    <location>
        <begin position="1023"/>
        <end position="1032"/>
    </location>
</feature>
<accession>A0A1J8PYN6</accession>
<dbReference type="CDD" id="cd17716">
    <property type="entry name" value="BRCT_microcephalin_rpt1"/>
    <property type="match status" value="1"/>
</dbReference>
<dbReference type="GO" id="GO:0006298">
    <property type="term" value="P:mismatch repair"/>
    <property type="evidence" value="ECO:0007669"/>
    <property type="project" value="TreeGrafter"/>
</dbReference>
<dbReference type="InterPro" id="IPR023170">
    <property type="entry name" value="HhH_base_excis_C"/>
</dbReference>
<feature type="compositionally biased region" description="Polar residues" evidence="14">
    <location>
        <begin position="582"/>
        <end position="597"/>
    </location>
</feature>
<comment type="cofactor">
    <cofactor evidence="2">
        <name>[4Fe-4S] cluster</name>
        <dbReference type="ChEBI" id="CHEBI:49883"/>
    </cofactor>
</comment>
<dbReference type="GO" id="GO:0046872">
    <property type="term" value="F:metal ion binding"/>
    <property type="evidence" value="ECO:0007669"/>
    <property type="project" value="UniProtKB-KW"/>
</dbReference>
<dbReference type="InterPro" id="IPR011257">
    <property type="entry name" value="DNA_glycosylase"/>
</dbReference>
<feature type="compositionally biased region" description="Low complexity" evidence="14">
    <location>
        <begin position="330"/>
        <end position="349"/>
    </location>
</feature>
<evidence type="ECO:0000256" key="8">
    <source>
        <dbReference type="ARBA" id="ARBA00022763"/>
    </source>
</evidence>
<keyword evidence="12" id="KW-0234">DNA repair</keyword>
<comment type="similarity">
    <text evidence="3">Belongs to the Nth/MutY family.</text>
</comment>
<dbReference type="Gene3D" id="1.10.340.30">
    <property type="entry name" value="Hypothetical protein, domain 2"/>
    <property type="match status" value="1"/>
</dbReference>
<feature type="compositionally biased region" description="Basic residues" evidence="14">
    <location>
        <begin position="1496"/>
        <end position="1509"/>
    </location>
</feature>
<keyword evidence="9" id="KW-0378">Hydrolase</keyword>
<dbReference type="InterPro" id="IPR015797">
    <property type="entry name" value="NUDIX_hydrolase-like_dom_sf"/>
</dbReference>
<dbReference type="PROSITE" id="PS50172">
    <property type="entry name" value="BRCT"/>
    <property type="match status" value="1"/>
</dbReference>
<evidence type="ECO:0000256" key="2">
    <source>
        <dbReference type="ARBA" id="ARBA00001966"/>
    </source>
</evidence>
<keyword evidence="8" id="KW-0227">DNA damage</keyword>
<dbReference type="SMART" id="SM00478">
    <property type="entry name" value="ENDO3c"/>
    <property type="match status" value="1"/>
</dbReference>
<evidence type="ECO:0000256" key="5">
    <source>
        <dbReference type="ARBA" id="ARBA00022023"/>
    </source>
</evidence>
<feature type="region of interest" description="Disordered" evidence="14">
    <location>
        <begin position="545"/>
        <end position="597"/>
    </location>
</feature>
<dbReference type="Gene3D" id="3.40.50.10190">
    <property type="entry name" value="BRCT domain"/>
    <property type="match status" value="1"/>
</dbReference>
<feature type="region of interest" description="Disordered" evidence="14">
    <location>
        <begin position="181"/>
        <end position="228"/>
    </location>
</feature>
<sequence length="1564" mass="169396">MSIETSKRTRSQLVVSDHVLRVPLTRSPLKHARVTSRNQMQVESLGQMNGEEEMEVHDEEDEHRDDEFLSSLKKNKRPSDACPEDVLSPTSYREPKRVKLDPLPALSLLAMGDSIENRDSTPLVQSKRRLVKSFVRAATESACQKLTPQSAIMDGKVKAAFIFPQRARSVPLHTDPFPKLDLRTLSPRRSPSKVVNQLTITPVPPPPEAAPTSPLTPPARDEDAPAAEDRMDVDTASSMSNFTKVSLIDLELPDPTNPTINIEFATPRNQAGYPLQTPLSPLTPLPPTASVCRLPAVQSLLPAAVQKEDNQSQEAVADAKSQLAVHVAESSTSSALPSRLPRPSTSASSHMPAPPVPLKRGRSATTGSSHTAHSKHITNLSKGKKVIPSSSGPRRVTRSVSMKGKKPEGLDESDAPPEAASRASAKGKELEVSSQASILKAQDLDKPSFRGLPDTTKLRQASLASFMKAKPAPSSSTPDPSSSTVTSVRRPLPSPSKIPLPVSPIKQHAGTSPANKPIFGRSSIFGPSKQTSSLSTLSTALEKLAMPPPSRPNTSLGFNINSEKDERTRAGPSVTKDDSAVAGSSGTFSRPTASSLKRHTTITGSTRVNVVGRMKDKSGALGRMATGIFGPGLAKPSMKASRKTSLPSVMASPVKGGGGDVFNDNHIANTTASLGDTEEALAREQPSDVATPRVPSDSITSEEQGEEASLIIEELARSTDKGKKREGWDSHRASSALHALSQSLSILPETPTKLVAVGTRKGLRSSSSTYPAASGSSAGSADMGNKGKVEEGAGNAALQSSVHKSDAATSPAEGGSAGKKSALKVLKKCAIFVDVRTDDGDDAGSLFVDMLRGLGARILGRIGQSCSHIVYKNGSASTLTRYRLLNDPKPVVVGIAWVVECVEQRSRVDEAQFKVDLELVNVAGTNKRRRSMLPKHMSSRVDGARTCFIPANLSGGGNNGKLQPNDSDGSPAQDTDTSFRSSKDEDDLPPLERARRRRSILPGGQTRLMVSKRKRAQHPVPESGEDYDEDSDSSYNETSRLDATKKSRKTRQPAHGTRKKNHDDDSPTVANSISSHAVSIHVITAVEPMRVALLEWYDSVHDARKMPWRKKFDTSLDVEGRAQRAYEVWVSEIMLQQTQVVTVIPYYNRFPTIQDLAASDIETVNSLWKGLGYYSRAARLLSGAQKTVNELQGRLPDNAKDMQGKIPGVGRYSAGAICSIAYNHCVPVLDGNVHRLLSRFTALHAPPKSKQTLDILWTGAESFIEQSKRPGDINQALIELGSTVCTVRDPVCSHCPLRLWCKAYERTQPSQASHSGAVEPDIEELCLVCEPILSDEDNGSVTIYPMKAERKKAREELDSVNVIEWRSKNGGDRWFLLVRRPEGGLLAGLHEFPTASNLSGAKASVSNVAQIPYTLLKELLMHPPHLSHSEIQRLVKPTNFEPSYHPKIAHVKPAGDVVHVFSHIKKTYRVQWVLLEGEGDEPPLFRPNVSPDQISRKKGVRARKPKGKQRRLEEGSEVSEVEVDATPKTSGAQWVPLAQVEGVNISTGVLKVWKLVKKLWTITQ</sequence>
<feature type="compositionally biased region" description="Polar residues" evidence="14">
    <location>
        <begin position="187"/>
        <end position="200"/>
    </location>
</feature>
<evidence type="ECO:0000313" key="17">
    <source>
        <dbReference type="Proteomes" id="UP000183567"/>
    </source>
</evidence>
<dbReference type="CDD" id="cd00056">
    <property type="entry name" value="ENDO3c"/>
    <property type="match status" value="1"/>
</dbReference>
<evidence type="ECO:0000256" key="14">
    <source>
        <dbReference type="SAM" id="MobiDB-lite"/>
    </source>
</evidence>
<dbReference type="InterPro" id="IPR036420">
    <property type="entry name" value="BRCT_dom_sf"/>
</dbReference>